<evidence type="ECO:0000313" key="3">
    <source>
        <dbReference type="Proteomes" id="UP001165653"/>
    </source>
</evidence>
<dbReference type="PANTHER" id="PTHR46732">
    <property type="entry name" value="ATP-DEPENDENT PROTEASE LA (LON) DOMAIN PROTEIN"/>
    <property type="match status" value="1"/>
</dbReference>
<feature type="domain" description="Lon N-terminal" evidence="1">
    <location>
        <begin position="10"/>
        <end position="202"/>
    </location>
</feature>
<dbReference type="Pfam" id="PF02190">
    <property type="entry name" value="LON_substr_bdg"/>
    <property type="match status" value="1"/>
</dbReference>
<dbReference type="SMART" id="SM00464">
    <property type="entry name" value="LON"/>
    <property type="match status" value="1"/>
</dbReference>
<dbReference type="Gene3D" id="2.30.130.40">
    <property type="entry name" value="LON domain-like"/>
    <property type="match status" value="1"/>
</dbReference>
<dbReference type="InterPro" id="IPR003111">
    <property type="entry name" value="Lon_prtase_N"/>
</dbReference>
<dbReference type="EMBL" id="JAPDDR010000004">
    <property type="protein sequence ID" value="MCW1913669.1"/>
    <property type="molecule type" value="Genomic_DNA"/>
</dbReference>
<dbReference type="Gene3D" id="1.20.58.1480">
    <property type="match status" value="1"/>
</dbReference>
<evidence type="ECO:0000259" key="1">
    <source>
        <dbReference type="PROSITE" id="PS51787"/>
    </source>
</evidence>
<reference evidence="2" key="1">
    <citation type="submission" date="2022-10" db="EMBL/GenBank/DDBJ databases">
        <title>Luteolibacter sp. GHJ8, whole genome shotgun sequencing project.</title>
        <authorList>
            <person name="Zhao G."/>
            <person name="Shen L."/>
        </authorList>
    </citation>
    <scope>NUCLEOTIDE SEQUENCE</scope>
    <source>
        <strain evidence="2">GHJ8</strain>
    </source>
</reference>
<comment type="caution">
    <text evidence="2">The sequence shown here is derived from an EMBL/GenBank/DDBJ whole genome shotgun (WGS) entry which is preliminary data.</text>
</comment>
<dbReference type="Proteomes" id="UP001165653">
    <property type="component" value="Unassembled WGS sequence"/>
</dbReference>
<gene>
    <name evidence="2" type="ORF">OJ996_08785</name>
</gene>
<accession>A0ABT3G1F8</accession>
<dbReference type="RefSeq" id="WP_264513171.1">
    <property type="nucleotide sequence ID" value="NZ_JAPDDR010000004.1"/>
</dbReference>
<keyword evidence="3" id="KW-1185">Reference proteome</keyword>
<dbReference type="SUPFAM" id="SSF88697">
    <property type="entry name" value="PUA domain-like"/>
    <property type="match status" value="1"/>
</dbReference>
<name>A0ABT3G1F8_9BACT</name>
<dbReference type="InterPro" id="IPR015947">
    <property type="entry name" value="PUA-like_sf"/>
</dbReference>
<proteinExistence type="predicted"/>
<dbReference type="PANTHER" id="PTHR46732:SF8">
    <property type="entry name" value="ATP-DEPENDENT PROTEASE LA (LON) DOMAIN PROTEIN"/>
    <property type="match status" value="1"/>
</dbReference>
<evidence type="ECO:0000313" key="2">
    <source>
        <dbReference type="EMBL" id="MCW1913669.1"/>
    </source>
</evidence>
<organism evidence="2 3">
    <name type="scientific">Luteolibacter rhizosphaerae</name>
    <dbReference type="NCBI Taxonomy" id="2989719"/>
    <lineage>
        <taxon>Bacteria</taxon>
        <taxon>Pseudomonadati</taxon>
        <taxon>Verrucomicrobiota</taxon>
        <taxon>Verrucomicrobiia</taxon>
        <taxon>Verrucomicrobiales</taxon>
        <taxon>Verrucomicrobiaceae</taxon>
        <taxon>Luteolibacter</taxon>
    </lineage>
</organism>
<dbReference type="PROSITE" id="PS51787">
    <property type="entry name" value="LON_N"/>
    <property type="match status" value="1"/>
</dbReference>
<sequence length="204" mass="22516">MSSLNIPQTCGVMLLPDCTLFPHGGLPLHIFEPRYREMLSDALQGSCFFAVARLTGKETKDPGRCTAPVGTMGLVRASRELDDGTSNLLLHGVIRVRFTEWLDSPYPKARIEPLPSVFEPESQAKAALEALHEASEIVTRELPDDVREALVAMTAQIDDPSILADVMAQQFLHNPDERQDLLEMESAAARVAWICKKFESGSPQ</sequence>
<dbReference type="InterPro" id="IPR046336">
    <property type="entry name" value="Lon_prtase_N_sf"/>
</dbReference>
<protein>
    <submittedName>
        <fullName evidence="2">LON peptidase substrate-binding domain-containing protein</fullName>
    </submittedName>
</protein>